<dbReference type="InterPro" id="IPR052672">
    <property type="entry name" value="Type1_Cytokine_Rcpt_Type2"/>
</dbReference>
<keyword evidence="3 11" id="KW-0812">Transmembrane</keyword>
<name>A0A3Q1HX61_ANATE</name>
<keyword evidence="7 11" id="KW-0472">Membrane</keyword>
<keyword evidence="5" id="KW-0677">Repeat</keyword>
<dbReference type="PROSITE" id="PS50853">
    <property type="entry name" value="FN3"/>
    <property type="match status" value="3"/>
</dbReference>
<proteinExistence type="inferred from homology"/>
<dbReference type="OMA" id="VEWFAVR"/>
<evidence type="ECO:0000256" key="5">
    <source>
        <dbReference type="ARBA" id="ARBA00022737"/>
    </source>
</evidence>
<evidence type="ECO:0000256" key="4">
    <source>
        <dbReference type="ARBA" id="ARBA00022729"/>
    </source>
</evidence>
<keyword evidence="9" id="KW-0675">Receptor</keyword>
<evidence type="ECO:0000256" key="3">
    <source>
        <dbReference type="ARBA" id="ARBA00022692"/>
    </source>
</evidence>
<dbReference type="GO" id="GO:0004896">
    <property type="term" value="F:cytokine receptor activity"/>
    <property type="evidence" value="ECO:0007669"/>
    <property type="project" value="InterPro"/>
</dbReference>
<feature type="domain" description="Fibronectin type-III" evidence="13">
    <location>
        <begin position="134"/>
        <end position="240"/>
    </location>
</feature>
<gene>
    <name evidence="14" type="primary">IL12RB2</name>
</gene>
<sequence length="833" mass="91555">MERSRAAMWTCLLGAGLALVLPPAMSSTTAHEPPRLIGCVFLNRANVTCRWEAGDAPATHYTLQIQKKSGAAPVTTNSSPSTFTCTTPNTSCTAGISGSSVRFTFCIIITAHTHTRDISSAPRCQPGRTEVMLPPVSLNSVKPVTGMPQCLNLIWSRTLSVFPVSTSEIEAGNLNSQIEFTAQGQRHIQVKNVTVKSFDFLVCFFKADTSFTVRLRHRYRGPASPWSRWSNAQRGKTAEDAPSAAPAFWRQVTQRDRNRWRLVSLLWKPLPRFLANGRVLFYNVTCETESTQILSDYGSCRDLNHTSTSCSLRLPVGCCSCTLTASNSAGTSPKAQIWLLGSTETEPPSLSQITASALDDSNLHIRWTAPVDQSVTGFVLEWFAVRENKSILFWERLNSSCTASVITEGIKPMERYAVSVKALYGERGAGKNRTLYIYTAEGAPSAGPVVKVEQISGSTVRLSWSPVPVEVLHGFIRNYTLFYSTVNQPAKSVSVPGHIHGYSLKNLPPGDYDIFMRANTDTGAGAAGPIINVHIDSEDSSVVMYAILPLMMTSLLLVLMACLAHSNMMKQKLCQHVPDPSHSSLARWTPKTALESMKHSVVPGRSEIKYSEVVLLGESELQTCDQDQDISYQNVCDLQTYSLVPVSTSQTPLTTRPMFIRSPTGARMTCSMDLSSSSYFYSNVLPAQTIKTVSTPILSTTYCQAVSSYDSKMQLGGEKEPSEERSESSLCPTDEFKTFSLFLKPYQTTISFSDYNSTPQSASLLPHSVEFPPLKHPFPQSNSNPVPSLQPDTFTHPNASSDKFSTSFSPFFFSLMDFSYCPVECEPYISIAV</sequence>
<dbReference type="PANTHER" id="PTHR48423">
    <property type="entry name" value="INTERLEUKIN-27 RECEPTOR SUBUNIT ALPHA"/>
    <property type="match status" value="1"/>
</dbReference>
<feature type="signal peptide" evidence="12">
    <location>
        <begin position="1"/>
        <end position="26"/>
    </location>
</feature>
<protein>
    <recommendedName>
        <fullName evidence="13">Fibronectin type-III domain-containing protein</fullName>
    </recommendedName>
</protein>
<dbReference type="GeneTree" id="ENSGT00940000155603"/>
<dbReference type="CDD" id="cd00063">
    <property type="entry name" value="FN3"/>
    <property type="match status" value="2"/>
</dbReference>
<dbReference type="PROSITE" id="PS01353">
    <property type="entry name" value="HEMATOPO_REC_L_F2"/>
    <property type="match status" value="1"/>
</dbReference>
<dbReference type="PANTHER" id="PTHR48423:SF1">
    <property type="entry name" value="INTERLEUKIN-27 RECEPTOR SUBUNIT ALPHA"/>
    <property type="match status" value="1"/>
</dbReference>
<evidence type="ECO:0000256" key="2">
    <source>
        <dbReference type="ARBA" id="ARBA00008921"/>
    </source>
</evidence>
<comment type="similarity">
    <text evidence="2">Belongs to the type I cytokine receptor family. Type 2 subfamily.</text>
</comment>
<dbReference type="InterPro" id="IPR036116">
    <property type="entry name" value="FN3_sf"/>
</dbReference>
<evidence type="ECO:0000256" key="11">
    <source>
        <dbReference type="SAM" id="Phobius"/>
    </source>
</evidence>
<evidence type="ECO:0000256" key="10">
    <source>
        <dbReference type="ARBA" id="ARBA00023180"/>
    </source>
</evidence>
<comment type="subcellular location">
    <subcellularLocation>
        <location evidence="1">Membrane</location>
        <topology evidence="1">Single-pass type I membrane protein</topology>
    </subcellularLocation>
</comment>
<dbReference type="GO" id="GO:0005886">
    <property type="term" value="C:plasma membrane"/>
    <property type="evidence" value="ECO:0007669"/>
    <property type="project" value="UniProtKB-ARBA"/>
</dbReference>
<dbReference type="InterPro" id="IPR003529">
    <property type="entry name" value="Hematopoietin_rcpt_Gp130_CS"/>
</dbReference>
<accession>A0A3Q1HX61</accession>
<dbReference type="InParanoid" id="A0A3Q1HX61"/>
<dbReference type="Ensembl" id="ENSATET00000012100.3">
    <property type="protein sequence ID" value="ENSATEP00000011904.1"/>
    <property type="gene ID" value="ENSATEG00000008329.3"/>
</dbReference>
<keyword evidence="10" id="KW-0325">Glycoprotein</keyword>
<feature type="transmembrane region" description="Helical" evidence="11">
    <location>
        <begin position="542"/>
        <end position="563"/>
    </location>
</feature>
<keyword evidence="4 12" id="KW-0732">Signal</keyword>
<dbReference type="AlphaFoldDB" id="A0A3Q1HX61"/>
<dbReference type="SUPFAM" id="SSF49265">
    <property type="entry name" value="Fibronectin type III"/>
    <property type="match status" value="3"/>
</dbReference>
<reference evidence="14" key="2">
    <citation type="submission" date="2025-08" db="UniProtKB">
        <authorList>
            <consortium name="Ensembl"/>
        </authorList>
    </citation>
    <scope>IDENTIFICATION</scope>
</reference>
<dbReference type="SMART" id="SM00060">
    <property type="entry name" value="FN3"/>
    <property type="match status" value="2"/>
</dbReference>
<evidence type="ECO:0000259" key="13">
    <source>
        <dbReference type="PROSITE" id="PS50853"/>
    </source>
</evidence>
<dbReference type="OrthoDB" id="9884260at2759"/>
<evidence type="ECO:0000256" key="9">
    <source>
        <dbReference type="ARBA" id="ARBA00023170"/>
    </source>
</evidence>
<dbReference type="InterPro" id="IPR003961">
    <property type="entry name" value="FN3_dom"/>
</dbReference>
<dbReference type="InterPro" id="IPR013783">
    <property type="entry name" value="Ig-like_fold"/>
</dbReference>
<evidence type="ECO:0000313" key="14">
    <source>
        <dbReference type="Ensembl" id="ENSATEP00000011904.1"/>
    </source>
</evidence>
<evidence type="ECO:0000313" key="15">
    <source>
        <dbReference type="Proteomes" id="UP000265040"/>
    </source>
</evidence>
<dbReference type="Proteomes" id="UP000265040">
    <property type="component" value="Chromosome 22"/>
</dbReference>
<organism evidence="14 15">
    <name type="scientific">Anabas testudineus</name>
    <name type="common">Climbing perch</name>
    <name type="synonym">Anthias testudineus</name>
    <dbReference type="NCBI Taxonomy" id="64144"/>
    <lineage>
        <taxon>Eukaryota</taxon>
        <taxon>Metazoa</taxon>
        <taxon>Chordata</taxon>
        <taxon>Craniata</taxon>
        <taxon>Vertebrata</taxon>
        <taxon>Euteleostomi</taxon>
        <taxon>Actinopterygii</taxon>
        <taxon>Neopterygii</taxon>
        <taxon>Teleostei</taxon>
        <taxon>Neoteleostei</taxon>
        <taxon>Acanthomorphata</taxon>
        <taxon>Anabantaria</taxon>
        <taxon>Anabantiformes</taxon>
        <taxon>Anabantoidei</taxon>
        <taxon>Anabantidae</taxon>
        <taxon>Anabas</taxon>
    </lineage>
</organism>
<reference evidence="14" key="3">
    <citation type="submission" date="2025-09" db="UniProtKB">
        <authorList>
            <consortium name="Ensembl"/>
        </authorList>
    </citation>
    <scope>IDENTIFICATION</scope>
</reference>
<feature type="domain" description="Fibronectin type-III" evidence="13">
    <location>
        <begin position="444"/>
        <end position="538"/>
    </location>
</feature>
<dbReference type="STRING" id="64144.ENSATEP00000011904"/>
<evidence type="ECO:0000256" key="8">
    <source>
        <dbReference type="ARBA" id="ARBA00023157"/>
    </source>
</evidence>
<keyword evidence="6 11" id="KW-1133">Transmembrane helix</keyword>
<evidence type="ECO:0000256" key="7">
    <source>
        <dbReference type="ARBA" id="ARBA00023136"/>
    </source>
</evidence>
<feature type="chain" id="PRO_5018523706" description="Fibronectin type-III domain-containing protein" evidence="12">
    <location>
        <begin position="27"/>
        <end position="833"/>
    </location>
</feature>
<reference evidence="14" key="1">
    <citation type="submission" date="2021-04" db="EMBL/GenBank/DDBJ databases">
        <authorList>
            <consortium name="Wellcome Sanger Institute Data Sharing"/>
        </authorList>
    </citation>
    <scope>NUCLEOTIDE SEQUENCE [LARGE SCALE GENOMIC DNA]</scope>
</reference>
<keyword evidence="8" id="KW-1015">Disulfide bond</keyword>
<evidence type="ECO:0000256" key="1">
    <source>
        <dbReference type="ARBA" id="ARBA00004479"/>
    </source>
</evidence>
<feature type="domain" description="Fibronectin type-III" evidence="13">
    <location>
        <begin position="347"/>
        <end position="442"/>
    </location>
</feature>
<dbReference type="Pfam" id="PF00041">
    <property type="entry name" value="fn3"/>
    <property type="match status" value="1"/>
</dbReference>
<evidence type="ECO:0000256" key="6">
    <source>
        <dbReference type="ARBA" id="ARBA00022989"/>
    </source>
</evidence>
<evidence type="ECO:0000256" key="12">
    <source>
        <dbReference type="SAM" id="SignalP"/>
    </source>
</evidence>
<keyword evidence="15" id="KW-1185">Reference proteome</keyword>
<dbReference type="Gene3D" id="2.60.40.10">
    <property type="entry name" value="Immunoglobulins"/>
    <property type="match status" value="5"/>
</dbReference>